<accession>A0A8T3C4J8</accession>
<dbReference type="PANTHER" id="PTHR11439">
    <property type="entry name" value="GAG-POL-RELATED RETROTRANSPOSON"/>
    <property type="match status" value="1"/>
</dbReference>
<sequence>MHDPQPCHFQALKWLLRYIQGTITYDFPLLPSPLTLSTYVDVDYAFDVYDRKSTTGFCMFLGLNLISWYVKKQTTVAKSSTEAEYRALASSTSDIIWLRCLLQEFDAKQLHPTEVFCDNTSAIALTKNPVFHARTKHIKIDYHFISQHIKEKEIEVLTSAQSNSPLIS</sequence>
<evidence type="ECO:0000313" key="1">
    <source>
        <dbReference type="EMBL" id="KAI0524561.1"/>
    </source>
</evidence>
<dbReference type="CDD" id="cd09272">
    <property type="entry name" value="RNase_HI_RT_Ty1"/>
    <property type="match status" value="1"/>
</dbReference>
<organism evidence="1 2">
    <name type="scientific">Dendrobium nobile</name>
    <name type="common">Orchid</name>
    <dbReference type="NCBI Taxonomy" id="94219"/>
    <lineage>
        <taxon>Eukaryota</taxon>
        <taxon>Viridiplantae</taxon>
        <taxon>Streptophyta</taxon>
        <taxon>Embryophyta</taxon>
        <taxon>Tracheophyta</taxon>
        <taxon>Spermatophyta</taxon>
        <taxon>Magnoliopsida</taxon>
        <taxon>Liliopsida</taxon>
        <taxon>Asparagales</taxon>
        <taxon>Orchidaceae</taxon>
        <taxon>Epidendroideae</taxon>
        <taxon>Malaxideae</taxon>
        <taxon>Dendrobiinae</taxon>
        <taxon>Dendrobium</taxon>
    </lineage>
</organism>
<keyword evidence="2" id="KW-1185">Reference proteome</keyword>
<dbReference type="SUPFAM" id="SSF56672">
    <property type="entry name" value="DNA/RNA polymerases"/>
    <property type="match status" value="1"/>
</dbReference>
<reference evidence="1" key="1">
    <citation type="journal article" date="2022" name="Front. Genet.">
        <title>Chromosome-Scale Assembly of the Dendrobium nobile Genome Provides Insights Into the Molecular Mechanism of the Biosynthesis of the Medicinal Active Ingredient of Dendrobium.</title>
        <authorList>
            <person name="Xu Q."/>
            <person name="Niu S.-C."/>
            <person name="Li K.-L."/>
            <person name="Zheng P.-J."/>
            <person name="Zhang X.-J."/>
            <person name="Jia Y."/>
            <person name="Liu Y."/>
            <person name="Niu Y.-X."/>
            <person name="Yu L.-H."/>
            <person name="Chen D.-F."/>
            <person name="Zhang G.-Q."/>
        </authorList>
    </citation>
    <scope>NUCLEOTIDE SEQUENCE</scope>
    <source>
        <tissue evidence="1">Leaf</tissue>
    </source>
</reference>
<dbReference type="InterPro" id="IPR043502">
    <property type="entry name" value="DNA/RNA_pol_sf"/>
</dbReference>
<dbReference type="PANTHER" id="PTHR11439:SF483">
    <property type="entry name" value="PEPTIDE SYNTHASE GLIP-LIKE, PUTATIVE (AFU_ORTHOLOGUE AFUA_3G12920)-RELATED"/>
    <property type="match status" value="1"/>
</dbReference>
<dbReference type="OrthoDB" id="776514at2759"/>
<evidence type="ECO:0000313" key="2">
    <source>
        <dbReference type="Proteomes" id="UP000829196"/>
    </source>
</evidence>
<gene>
    <name evidence="1" type="ORF">KFK09_003938</name>
</gene>
<name>A0A8T3C4J8_DENNO</name>
<proteinExistence type="predicted"/>
<dbReference type="AlphaFoldDB" id="A0A8T3C4J8"/>
<dbReference type="EMBL" id="JAGYWB010000004">
    <property type="protein sequence ID" value="KAI0524561.1"/>
    <property type="molecule type" value="Genomic_DNA"/>
</dbReference>
<evidence type="ECO:0008006" key="3">
    <source>
        <dbReference type="Google" id="ProtNLM"/>
    </source>
</evidence>
<protein>
    <recommendedName>
        <fullName evidence="3">Retrovirus-related Pol polyprotein from transposon TNT 1-94</fullName>
    </recommendedName>
</protein>
<dbReference type="Proteomes" id="UP000829196">
    <property type="component" value="Unassembled WGS sequence"/>
</dbReference>
<comment type="caution">
    <text evidence="1">The sequence shown here is derived from an EMBL/GenBank/DDBJ whole genome shotgun (WGS) entry which is preliminary data.</text>
</comment>